<evidence type="ECO:0000256" key="1">
    <source>
        <dbReference type="ARBA" id="ARBA00022679"/>
    </source>
</evidence>
<dbReference type="Pfam" id="PF00069">
    <property type="entry name" value="Pkinase"/>
    <property type="match status" value="1"/>
</dbReference>
<dbReference type="RefSeq" id="WP_224194188.1">
    <property type="nucleotide sequence ID" value="NZ_JAIRAU010000031.1"/>
</dbReference>
<evidence type="ECO:0000259" key="6">
    <source>
        <dbReference type="PROSITE" id="PS50011"/>
    </source>
</evidence>
<sequence length="1145" mass="122805">MLHQLAELVMKIEDADATHPSGSASVASPPHDTLLSPEMRPDVISGPEHVRAKRSVAAALFGADTEPVQLGRYRLLERLGAGGMGIVYAAHDARLDRKLALKLLRPTRLGSAEAAARTLREARALARLSHPNVVHVYEVGELEGREIFVAMEHLAGPTLRAWLDAEPRPWRAVLEVFRQAGEGLAAAHAQGIVHRDFKPHNAMFGAEGRVRVLDFGLAQVDGAAESGEVDLGQAEARDLSRMLTTTGAVLGTPAYMAPEQLAARRGDARTDQFSFCIALYEALYGHRPFAGETLAELTDSISSERVKPPPRSTGVPAWVRTALLRGLRADPELRWPSMTALLAALSGDPARRRRRQLWTGATMTGAIVLTGGAWWAGEHLRRVDAEARAELDREVVSARAEVDRQAVASTLAHARGLLDGDPAGAIRALAQLDAIPPESALEARTLALAALSRGLPDAALVGPEAELLSVATAADSGTIVAQDAAGDVWRWTADDRPGERIARLGQRAGELVVAASGQAWGAAQGDTLIGAHVEGDGWQIWRAAAPADPPDRARLMITSDERWLIRHHTWPIVALDLRSGRPVADAFPVVDAGDRAVQAIVSPDARFLVRGREGDDAITIWDRTTGETRSVPALGALLGLTGVVGDGPHVLGGSKRDGVPFAIAWDLARATAHEWRSDAVAAVDLGGLVGLTRSTDEGRILCVAQPLAAECQWQQPLVDPYDRVLADSQHYAIESVREQQPRRPLELGDLATGAVTRRFVAGPARDGGQLDHAGRYVAARGAAIDVWQRRDPAHTIVDLRRDLADTLHHHSPHGKFLVRQHKPSGALTRIDTRTGEAQPLAPCLAPGEKIGWILIDEEGRALVRHDDGRLDLYLAGSTEPRAIAGVGEPIRWTYLSPDGRGFAALAAGGTAYVWADPDAAPRTFDAGAKGFRYLFYDRSGSRIVSLSSDRGVQVFSGGALTSVPVPAEPQEGSVTMVLSGDGRWLAGTRLGTGTLVLHDLEAGTTRQLDLGLSLRAEGYHGLEIAHDGARIAVTEEERLFLVDVASGAVQKVDAGANIWSLQFEPAGELLFAAVGDAVQAWDLARLTATPLWKTAGFARQSHLTPDGELVTREQGEVHRFAFAAVPREPEALHAWLRDRAARLGR</sequence>
<comment type="caution">
    <text evidence="7">The sequence shown here is derived from an EMBL/GenBank/DDBJ whole genome shotgun (WGS) entry which is preliminary data.</text>
</comment>
<reference evidence="7" key="1">
    <citation type="submission" date="2021-08" db="EMBL/GenBank/DDBJ databases">
        <authorList>
            <person name="Stevens D.C."/>
        </authorList>
    </citation>
    <scope>NUCLEOTIDE SEQUENCE</scope>
    <source>
        <strain evidence="7">DSM 53165</strain>
    </source>
</reference>
<dbReference type="InterPro" id="IPR015943">
    <property type="entry name" value="WD40/YVTN_repeat-like_dom_sf"/>
</dbReference>
<dbReference type="Proteomes" id="UP001139031">
    <property type="component" value="Unassembled WGS sequence"/>
</dbReference>
<dbReference type="InterPro" id="IPR000719">
    <property type="entry name" value="Prot_kinase_dom"/>
</dbReference>
<dbReference type="InterPro" id="IPR011009">
    <property type="entry name" value="Kinase-like_dom_sf"/>
</dbReference>
<feature type="binding site" evidence="5">
    <location>
        <position position="102"/>
    </location>
    <ligand>
        <name>ATP</name>
        <dbReference type="ChEBI" id="CHEBI:30616"/>
    </ligand>
</feature>
<dbReference type="Gene3D" id="3.30.200.20">
    <property type="entry name" value="Phosphorylase Kinase, domain 1"/>
    <property type="match status" value="1"/>
</dbReference>
<evidence type="ECO:0000256" key="3">
    <source>
        <dbReference type="ARBA" id="ARBA00022777"/>
    </source>
</evidence>
<gene>
    <name evidence="7" type="ORF">K7C98_24585</name>
</gene>
<keyword evidence="8" id="KW-1185">Reference proteome</keyword>
<evidence type="ECO:0000313" key="7">
    <source>
        <dbReference type="EMBL" id="MBZ5712432.1"/>
    </source>
</evidence>
<keyword evidence="4 5" id="KW-0067">ATP-binding</keyword>
<dbReference type="PANTHER" id="PTHR43289">
    <property type="entry name" value="MITOGEN-ACTIVATED PROTEIN KINASE KINASE KINASE 20-RELATED"/>
    <property type="match status" value="1"/>
</dbReference>
<accession>A0ABS7TVY7</accession>
<dbReference type="Gene3D" id="2.130.10.10">
    <property type="entry name" value="YVTN repeat-like/Quinoprotein amine dehydrogenase"/>
    <property type="match status" value="1"/>
</dbReference>
<protein>
    <submittedName>
        <fullName evidence="7">Protein kinase</fullName>
    </submittedName>
</protein>
<evidence type="ECO:0000256" key="5">
    <source>
        <dbReference type="PROSITE-ProRule" id="PRU10141"/>
    </source>
</evidence>
<keyword evidence="2 5" id="KW-0547">Nucleotide-binding</keyword>
<dbReference type="InterPro" id="IPR017441">
    <property type="entry name" value="Protein_kinase_ATP_BS"/>
</dbReference>
<organism evidence="7 8">
    <name type="scientific">Nannocystis pusilla</name>
    <dbReference type="NCBI Taxonomy" id="889268"/>
    <lineage>
        <taxon>Bacteria</taxon>
        <taxon>Pseudomonadati</taxon>
        <taxon>Myxococcota</taxon>
        <taxon>Polyangia</taxon>
        <taxon>Nannocystales</taxon>
        <taxon>Nannocystaceae</taxon>
        <taxon>Nannocystis</taxon>
    </lineage>
</organism>
<dbReference type="SUPFAM" id="SSF56112">
    <property type="entry name" value="Protein kinase-like (PK-like)"/>
    <property type="match status" value="1"/>
</dbReference>
<dbReference type="PANTHER" id="PTHR43289:SF6">
    <property type="entry name" value="SERINE_THREONINE-PROTEIN KINASE NEKL-3"/>
    <property type="match status" value="1"/>
</dbReference>
<evidence type="ECO:0000256" key="2">
    <source>
        <dbReference type="ARBA" id="ARBA00022741"/>
    </source>
</evidence>
<keyword evidence="3 7" id="KW-0418">Kinase</keyword>
<name>A0ABS7TVY7_9BACT</name>
<keyword evidence="1" id="KW-0808">Transferase</keyword>
<dbReference type="Gene3D" id="1.10.510.10">
    <property type="entry name" value="Transferase(Phosphotransferase) domain 1"/>
    <property type="match status" value="1"/>
</dbReference>
<dbReference type="GO" id="GO:0016301">
    <property type="term" value="F:kinase activity"/>
    <property type="evidence" value="ECO:0007669"/>
    <property type="project" value="UniProtKB-KW"/>
</dbReference>
<evidence type="ECO:0000313" key="8">
    <source>
        <dbReference type="Proteomes" id="UP001139031"/>
    </source>
</evidence>
<dbReference type="PROSITE" id="PS50011">
    <property type="entry name" value="PROTEIN_KINASE_DOM"/>
    <property type="match status" value="1"/>
</dbReference>
<proteinExistence type="predicted"/>
<dbReference type="EMBL" id="JAIRAU010000031">
    <property type="protein sequence ID" value="MBZ5712432.1"/>
    <property type="molecule type" value="Genomic_DNA"/>
</dbReference>
<dbReference type="CDD" id="cd14014">
    <property type="entry name" value="STKc_PknB_like"/>
    <property type="match status" value="1"/>
</dbReference>
<feature type="domain" description="Protein kinase" evidence="6">
    <location>
        <begin position="73"/>
        <end position="351"/>
    </location>
</feature>
<dbReference type="PROSITE" id="PS00107">
    <property type="entry name" value="PROTEIN_KINASE_ATP"/>
    <property type="match status" value="1"/>
</dbReference>
<dbReference type="SUPFAM" id="SSF82171">
    <property type="entry name" value="DPP6 N-terminal domain-like"/>
    <property type="match status" value="2"/>
</dbReference>
<evidence type="ECO:0000256" key="4">
    <source>
        <dbReference type="ARBA" id="ARBA00022840"/>
    </source>
</evidence>